<comment type="similarity">
    <text evidence="1">In the C-terminal section; belongs to the class-I pyridoxal-phosphate-dependent aminotransferase family.</text>
</comment>
<keyword evidence="4" id="KW-0238">DNA-binding</keyword>
<dbReference type="Pfam" id="PF00155">
    <property type="entry name" value="Aminotran_1_2"/>
    <property type="match status" value="1"/>
</dbReference>
<dbReference type="InterPro" id="IPR036388">
    <property type="entry name" value="WH-like_DNA-bd_sf"/>
</dbReference>
<dbReference type="PROSITE" id="PS50949">
    <property type="entry name" value="HTH_GNTR"/>
    <property type="match status" value="1"/>
</dbReference>
<protein>
    <submittedName>
        <fullName evidence="8">GntR family transcriptional regulator</fullName>
    </submittedName>
</protein>
<feature type="region of interest" description="Disordered" evidence="6">
    <location>
        <begin position="1"/>
        <end position="40"/>
    </location>
</feature>
<dbReference type="InterPro" id="IPR051446">
    <property type="entry name" value="HTH_trans_reg/aminotransferase"/>
</dbReference>
<evidence type="ECO:0000313" key="9">
    <source>
        <dbReference type="Proteomes" id="UP000217676"/>
    </source>
</evidence>
<dbReference type="InterPro" id="IPR000524">
    <property type="entry name" value="Tscrpt_reg_HTH_GntR"/>
</dbReference>
<feature type="compositionally biased region" description="Gly residues" evidence="6">
    <location>
        <begin position="13"/>
        <end position="23"/>
    </location>
</feature>
<keyword evidence="5" id="KW-0804">Transcription</keyword>
<dbReference type="GO" id="GO:0003677">
    <property type="term" value="F:DNA binding"/>
    <property type="evidence" value="ECO:0007669"/>
    <property type="project" value="UniProtKB-KW"/>
</dbReference>
<name>A0A160NYM7_STRLU</name>
<evidence type="ECO:0000256" key="5">
    <source>
        <dbReference type="ARBA" id="ARBA00023163"/>
    </source>
</evidence>
<gene>
    <name evidence="8" type="ORF">SLA_2043</name>
</gene>
<organism evidence="8 9">
    <name type="scientific">Streptomyces laurentii</name>
    <dbReference type="NCBI Taxonomy" id="39478"/>
    <lineage>
        <taxon>Bacteria</taxon>
        <taxon>Bacillati</taxon>
        <taxon>Actinomycetota</taxon>
        <taxon>Actinomycetes</taxon>
        <taxon>Kitasatosporales</taxon>
        <taxon>Streptomycetaceae</taxon>
        <taxon>Streptomyces</taxon>
    </lineage>
</organism>
<dbReference type="Pfam" id="PF00392">
    <property type="entry name" value="GntR"/>
    <property type="match status" value="1"/>
</dbReference>
<feature type="region of interest" description="Disordered" evidence="6">
    <location>
        <begin position="108"/>
        <end position="146"/>
    </location>
</feature>
<dbReference type="KEGG" id="slau:SLA_2043"/>
<dbReference type="EMBL" id="AP017424">
    <property type="protein sequence ID" value="BAU82980.1"/>
    <property type="molecule type" value="Genomic_DNA"/>
</dbReference>
<evidence type="ECO:0000256" key="6">
    <source>
        <dbReference type="SAM" id="MobiDB-lite"/>
    </source>
</evidence>
<dbReference type="SUPFAM" id="SSF53383">
    <property type="entry name" value="PLP-dependent transferases"/>
    <property type="match status" value="1"/>
</dbReference>
<dbReference type="CDD" id="cd00609">
    <property type="entry name" value="AAT_like"/>
    <property type="match status" value="1"/>
</dbReference>
<evidence type="ECO:0000259" key="7">
    <source>
        <dbReference type="PROSITE" id="PS50949"/>
    </source>
</evidence>
<dbReference type="PANTHER" id="PTHR46577:SF1">
    <property type="entry name" value="HTH-TYPE TRANSCRIPTIONAL REGULATORY PROTEIN GABR"/>
    <property type="match status" value="1"/>
</dbReference>
<reference evidence="8 9" key="1">
    <citation type="journal article" date="2016" name="Genome Announc.">
        <title>Complete Genome Sequence of Thiostrepton-Producing Streptomyces laurentii ATCC 31255.</title>
        <authorList>
            <person name="Doi K."/>
            <person name="Fujino Y."/>
            <person name="Nagayoshi Y."/>
            <person name="Ohshima T."/>
            <person name="Ogata S."/>
        </authorList>
    </citation>
    <scope>NUCLEOTIDE SEQUENCE [LARGE SCALE GENOMIC DNA]</scope>
    <source>
        <strain evidence="8 9">ATCC 31255</strain>
    </source>
</reference>
<feature type="domain" description="HTH gntR-type" evidence="7">
    <location>
        <begin position="48"/>
        <end position="116"/>
    </location>
</feature>
<proteinExistence type="inferred from homology"/>
<dbReference type="CDD" id="cd07377">
    <property type="entry name" value="WHTH_GntR"/>
    <property type="match status" value="1"/>
</dbReference>
<evidence type="ECO:0000256" key="1">
    <source>
        <dbReference type="ARBA" id="ARBA00005384"/>
    </source>
</evidence>
<dbReference type="PANTHER" id="PTHR46577">
    <property type="entry name" value="HTH-TYPE TRANSCRIPTIONAL REGULATORY PROTEIN GABR"/>
    <property type="match status" value="1"/>
</dbReference>
<keyword evidence="9" id="KW-1185">Reference proteome</keyword>
<dbReference type="InterPro" id="IPR004839">
    <property type="entry name" value="Aminotransferase_I/II_large"/>
</dbReference>
<evidence type="ECO:0000256" key="2">
    <source>
        <dbReference type="ARBA" id="ARBA00022898"/>
    </source>
</evidence>
<dbReference type="GO" id="GO:0030170">
    <property type="term" value="F:pyridoxal phosphate binding"/>
    <property type="evidence" value="ECO:0007669"/>
    <property type="project" value="InterPro"/>
</dbReference>
<dbReference type="Gene3D" id="3.40.640.10">
    <property type="entry name" value="Type I PLP-dependent aspartate aminotransferase-like (Major domain)"/>
    <property type="match status" value="1"/>
</dbReference>
<feature type="region of interest" description="Disordered" evidence="6">
    <location>
        <begin position="488"/>
        <end position="531"/>
    </location>
</feature>
<keyword evidence="3" id="KW-0805">Transcription regulation</keyword>
<dbReference type="InterPro" id="IPR036390">
    <property type="entry name" value="WH_DNA-bd_sf"/>
</dbReference>
<dbReference type="SUPFAM" id="SSF46785">
    <property type="entry name" value="Winged helix' DNA-binding domain"/>
    <property type="match status" value="1"/>
</dbReference>
<dbReference type="AlphaFoldDB" id="A0A160NYM7"/>
<dbReference type="InterPro" id="IPR015421">
    <property type="entry name" value="PyrdxlP-dep_Trfase_major"/>
</dbReference>
<accession>A0A160NYM7</accession>
<feature type="compositionally biased region" description="Low complexity" evidence="6">
    <location>
        <begin position="504"/>
        <end position="518"/>
    </location>
</feature>
<dbReference type="Gene3D" id="1.10.10.10">
    <property type="entry name" value="Winged helix-like DNA-binding domain superfamily/Winged helix DNA-binding domain"/>
    <property type="match status" value="1"/>
</dbReference>
<evidence type="ECO:0000256" key="4">
    <source>
        <dbReference type="ARBA" id="ARBA00023125"/>
    </source>
</evidence>
<dbReference type="GO" id="GO:0003700">
    <property type="term" value="F:DNA-binding transcription factor activity"/>
    <property type="evidence" value="ECO:0007669"/>
    <property type="project" value="InterPro"/>
</dbReference>
<keyword evidence="2" id="KW-0663">Pyridoxal phosphate</keyword>
<dbReference type="InterPro" id="IPR015424">
    <property type="entry name" value="PyrdxlP-dep_Trfase"/>
</dbReference>
<evidence type="ECO:0000256" key="3">
    <source>
        <dbReference type="ARBA" id="ARBA00023015"/>
    </source>
</evidence>
<dbReference type="SMART" id="SM00345">
    <property type="entry name" value="HTH_GNTR"/>
    <property type="match status" value="1"/>
</dbReference>
<dbReference type="Proteomes" id="UP000217676">
    <property type="component" value="Chromosome"/>
</dbReference>
<evidence type="ECO:0000313" key="8">
    <source>
        <dbReference type="EMBL" id="BAU82980.1"/>
    </source>
</evidence>
<sequence length="531" mass="56397">MAETWVNSADSGAGHGDSGSAGDGDGDREADPASGVGTDLHLELSGRGSLRSQLTHALRNAVRSGRLAPGTRLPPYRGLARDLGMSRNTVADAYAELVEEGWLSARQGSGTRVAPRAVPHPDQERGPQRRTRQQVPHDLMPSSPDAAAFPRTAWLTSARRAMTAAPHSAFGVADPRGRPELRAALAEYLARARGVRAEPERILICAGFAHGLRLLAAVRGGTLAVESYGLDFHRAAAEQSGMRTVPLTVDAYGARVGELPDTGAHTVLLTPAHQFPTGGPLHAERRAAVVDWARAGGGLIVEDDYDGEFRYDRRAVGAVQGVAPDRVVYIGSASKSLSPALRLGWMVLPGWLVDDVVAAKGVREMWSGVVDQLTLADFIACGAYDRHLRRMRRHYRHRRDLLVRTLAERAPHIRVSGIAAGLHAVLELPEGTEEAALRAARRQGLAMDGLRPYLHPDSAMTPRDGLVIGYGTPMDHAFGAALDTLCLSLPDPEPASDQDPDPASDPASDAASDPDTSPGPGLEEAGPVPTG</sequence>